<dbReference type="Proteomes" id="UP000184031">
    <property type="component" value="Unassembled WGS sequence"/>
</dbReference>
<evidence type="ECO:0000313" key="1">
    <source>
        <dbReference type="EMBL" id="SHK88486.1"/>
    </source>
</evidence>
<comment type="caution">
    <text evidence="1">The sequence shown here is derived from an EMBL/GenBank/DDBJ whole genome shotgun (WGS) entry which is preliminary data.</text>
</comment>
<sequence length="32" mass="3482">MLRGLFVFGKRILPLLGQKENALSGESAFSTT</sequence>
<protein>
    <submittedName>
        <fullName evidence="1">Uncharacterized protein</fullName>
    </submittedName>
</protein>
<organism evidence="1 2">
    <name type="scientific">Flagellimonas taeanensis</name>
    <dbReference type="NCBI Taxonomy" id="1005926"/>
    <lineage>
        <taxon>Bacteria</taxon>
        <taxon>Pseudomonadati</taxon>
        <taxon>Bacteroidota</taxon>
        <taxon>Flavobacteriia</taxon>
        <taxon>Flavobacteriales</taxon>
        <taxon>Flavobacteriaceae</taxon>
        <taxon>Flagellimonas</taxon>
    </lineage>
</organism>
<proteinExistence type="predicted"/>
<accession>A0A1M6W4P0</accession>
<reference evidence="1 2" key="1">
    <citation type="submission" date="2016-11" db="EMBL/GenBank/DDBJ databases">
        <authorList>
            <person name="Varghese N."/>
            <person name="Submissions S."/>
        </authorList>
    </citation>
    <scope>NUCLEOTIDE SEQUENCE [LARGE SCALE GENOMIC DNA]</scope>
    <source>
        <strain evidence="1 2">CGMCC 1.12174</strain>
    </source>
</reference>
<name>A0A1M6W4P0_9FLAO</name>
<evidence type="ECO:0000313" key="2">
    <source>
        <dbReference type="Proteomes" id="UP000184031"/>
    </source>
</evidence>
<dbReference type="EMBL" id="FRAT01000005">
    <property type="protein sequence ID" value="SHK88486.1"/>
    <property type="molecule type" value="Genomic_DNA"/>
</dbReference>
<dbReference type="STRING" id="1055723.SAMN05216293_2154"/>
<gene>
    <name evidence="1" type="ORF">SAMN05216293_2154</name>
</gene>
<dbReference type="AlphaFoldDB" id="A0A1M6W4P0"/>